<name>A0A0B6XWK6_9EUPU</name>
<feature type="signal peptide" evidence="1">
    <location>
        <begin position="1"/>
        <end position="18"/>
    </location>
</feature>
<dbReference type="EMBL" id="HACG01001036">
    <property type="protein sequence ID" value="CEK47901.1"/>
    <property type="molecule type" value="Transcribed_RNA"/>
</dbReference>
<accession>A0A0B6XWK6</accession>
<proteinExistence type="predicted"/>
<sequence length="95" mass="10539">MFIQIMLLYVNIQQLVSGDSCYCITIVSSCTCRNITRVLTRAMFFGNVYIYLGTLNSSNCEPRPLMTCNSHANKVYLKGVSCSGLVPGAGKLYIR</sequence>
<evidence type="ECO:0000313" key="2">
    <source>
        <dbReference type="EMBL" id="CEK47901.1"/>
    </source>
</evidence>
<evidence type="ECO:0008006" key="3">
    <source>
        <dbReference type="Google" id="ProtNLM"/>
    </source>
</evidence>
<evidence type="ECO:0000256" key="1">
    <source>
        <dbReference type="SAM" id="SignalP"/>
    </source>
</evidence>
<protein>
    <recommendedName>
        <fullName evidence="3">Secreted protein</fullName>
    </recommendedName>
</protein>
<keyword evidence="1" id="KW-0732">Signal</keyword>
<feature type="chain" id="PRO_5002111647" description="Secreted protein" evidence="1">
    <location>
        <begin position="19"/>
        <end position="95"/>
    </location>
</feature>
<feature type="non-terminal residue" evidence="2">
    <location>
        <position position="95"/>
    </location>
</feature>
<reference evidence="2" key="1">
    <citation type="submission" date="2014-12" db="EMBL/GenBank/DDBJ databases">
        <title>Insight into the proteome of Arion vulgaris.</title>
        <authorList>
            <person name="Aradska J."/>
            <person name="Bulat T."/>
            <person name="Smidak R."/>
            <person name="Sarate P."/>
            <person name="Gangsoo J."/>
            <person name="Sialana F."/>
            <person name="Bilban M."/>
            <person name="Lubec G."/>
        </authorList>
    </citation>
    <scope>NUCLEOTIDE SEQUENCE</scope>
    <source>
        <tissue evidence="2">Skin</tissue>
    </source>
</reference>
<gene>
    <name evidence="2" type="primary">ORF2587</name>
</gene>
<dbReference type="AlphaFoldDB" id="A0A0B6XWK6"/>
<organism evidence="2">
    <name type="scientific">Arion vulgaris</name>
    <dbReference type="NCBI Taxonomy" id="1028688"/>
    <lineage>
        <taxon>Eukaryota</taxon>
        <taxon>Metazoa</taxon>
        <taxon>Spiralia</taxon>
        <taxon>Lophotrochozoa</taxon>
        <taxon>Mollusca</taxon>
        <taxon>Gastropoda</taxon>
        <taxon>Heterobranchia</taxon>
        <taxon>Euthyneura</taxon>
        <taxon>Panpulmonata</taxon>
        <taxon>Eupulmonata</taxon>
        <taxon>Stylommatophora</taxon>
        <taxon>Helicina</taxon>
        <taxon>Arionoidea</taxon>
        <taxon>Arionidae</taxon>
        <taxon>Arion</taxon>
    </lineage>
</organism>